<dbReference type="GO" id="GO:0005975">
    <property type="term" value="P:carbohydrate metabolic process"/>
    <property type="evidence" value="ECO:0007669"/>
    <property type="project" value="InterPro"/>
</dbReference>
<dbReference type="SUPFAM" id="SSF48208">
    <property type="entry name" value="Six-hairpin glycosidases"/>
    <property type="match status" value="1"/>
</dbReference>
<protein>
    <recommendedName>
        <fullName evidence="1">DUF5703 domain-containing protein</fullName>
    </recommendedName>
</protein>
<reference evidence="2 3" key="1">
    <citation type="submission" date="2019-05" db="EMBL/GenBank/DDBJ databases">
        <title>Tamlana fucoidanivorans sp. nov., isolated from the surface of algae collected from Fujian province in China.</title>
        <authorList>
            <person name="Li J."/>
        </authorList>
    </citation>
    <scope>NUCLEOTIDE SEQUENCE [LARGE SCALE GENOMIC DNA]</scope>
    <source>
        <strain evidence="2 3">CW2-9</strain>
    </source>
</reference>
<feature type="domain" description="DUF5703" evidence="1">
    <location>
        <begin position="147"/>
        <end position="277"/>
    </location>
</feature>
<evidence type="ECO:0000313" key="2">
    <source>
        <dbReference type="EMBL" id="TNJ46062.1"/>
    </source>
</evidence>
<evidence type="ECO:0000313" key="3">
    <source>
        <dbReference type="Proteomes" id="UP000308713"/>
    </source>
</evidence>
<name>A0A5C4SP57_9FLAO</name>
<dbReference type="Proteomes" id="UP000308713">
    <property type="component" value="Unassembled WGS sequence"/>
</dbReference>
<dbReference type="InterPro" id="IPR008928">
    <property type="entry name" value="6-hairpin_glycosidase_sf"/>
</dbReference>
<dbReference type="Gene3D" id="1.50.10.10">
    <property type="match status" value="1"/>
</dbReference>
<comment type="caution">
    <text evidence="2">The sequence shown here is derived from an EMBL/GenBank/DDBJ whole genome shotgun (WGS) entry which is preliminary data.</text>
</comment>
<dbReference type="AlphaFoldDB" id="A0A5C4SP57"/>
<sequence length="740" mass="85014">MNLKIIKLLIFTIALFTEVKAQEIVWNSPSKDALDSMPLSGSLGAGANIWVQDGAIWLYLAHNGAYDENGKLLKLGCVKLIPENINLDSNGFIQSLDPQTGTITISKGNFSMSIWFSNETLIIETANSFKHKFEVAYGIWRDNQKFDINDSGFVWYHKNKEYAKDVVLMAEKQGIPENSVCDVTTNRVFGGALAVKEGLHKVTKSDVKWQLWEGYLWTGVTMPRSKHLIVVSLIASMNSNENTWQKKAKTFFNDRFRESAKKSELAKWNEFWKRSYININSDAVPTNDGYLVSQNYNLFRYMLACNRNGEFPLLFNGGIFTTDVAYDRITGMTYSFKKREGQEFPDFRRWWGTHFMSQNQRWMGWPTIAAGDVDMLKPTLEFYRKRELTARARAKTNNAEGVVYPEPMDVWGLCSVKPLPNGFCGSKHLTYHFSVMLEIGWMALQARNTMGLDITEHLEWIKGTVMFYDSFYRNETKKRTGSELDKDGMLNIYPSNALELLSGATNPIEVVCGLKRVTEGLLEIDEIKGSDREQLIEIKKHLPEIPIGERSGVKVVKEAKSFEGIHNKWEPIEMYSFWPYRYFGITQPETLKLARNTWDNIPKNRIRCINEDYSWMANVVNVSALARPEESKRRVIYKLANNKMPQARFPAFFGPGHDWIPDHNWGGSGMTGLQEMLIAPEVKESNGKIYLFPSWPKDWDVEFKLHTAENTIVECIYKNGEIKKLKVFPEIRKKDVIVCN</sequence>
<dbReference type="Pfam" id="PF18961">
    <property type="entry name" value="DUF5703_N"/>
    <property type="match status" value="2"/>
</dbReference>
<keyword evidence="3" id="KW-1185">Reference proteome</keyword>
<dbReference type="RefSeq" id="WP_139695076.1">
    <property type="nucleotide sequence ID" value="NZ_CP074074.1"/>
</dbReference>
<dbReference type="EMBL" id="VDCS01000003">
    <property type="protein sequence ID" value="TNJ46062.1"/>
    <property type="molecule type" value="Genomic_DNA"/>
</dbReference>
<feature type="domain" description="DUF5703" evidence="1">
    <location>
        <begin position="25"/>
        <end position="145"/>
    </location>
</feature>
<evidence type="ECO:0000259" key="1">
    <source>
        <dbReference type="Pfam" id="PF18961"/>
    </source>
</evidence>
<accession>A0A5C4SP57</accession>
<dbReference type="OrthoDB" id="101302at2"/>
<organism evidence="2 3">
    <name type="scientific">Allotamlana fucoidanivorans</name>
    <dbReference type="NCBI Taxonomy" id="2583814"/>
    <lineage>
        <taxon>Bacteria</taxon>
        <taxon>Pseudomonadati</taxon>
        <taxon>Bacteroidota</taxon>
        <taxon>Flavobacteriia</taxon>
        <taxon>Flavobacteriales</taxon>
        <taxon>Flavobacteriaceae</taxon>
        <taxon>Allotamlana</taxon>
    </lineage>
</organism>
<gene>
    <name evidence="2" type="ORF">FGF67_03440</name>
</gene>
<proteinExistence type="predicted"/>
<dbReference type="InterPro" id="IPR012341">
    <property type="entry name" value="6hp_glycosidase-like_sf"/>
</dbReference>
<dbReference type="InterPro" id="IPR043757">
    <property type="entry name" value="DUF5703_N"/>
</dbReference>